<dbReference type="GeneID" id="37270020"/>
<feature type="region of interest" description="Disordered" evidence="1">
    <location>
        <begin position="373"/>
        <end position="483"/>
    </location>
</feature>
<dbReference type="RefSeq" id="XP_025598252.1">
    <property type="nucleotide sequence ID" value="XM_025742476.1"/>
</dbReference>
<gene>
    <name evidence="2" type="ORF">FA09DRAFT_330130</name>
</gene>
<organism evidence="2 3">
    <name type="scientific">Tilletiopsis washingtonensis</name>
    <dbReference type="NCBI Taxonomy" id="58919"/>
    <lineage>
        <taxon>Eukaryota</taxon>
        <taxon>Fungi</taxon>
        <taxon>Dikarya</taxon>
        <taxon>Basidiomycota</taxon>
        <taxon>Ustilaginomycotina</taxon>
        <taxon>Exobasidiomycetes</taxon>
        <taxon>Entylomatales</taxon>
        <taxon>Entylomatales incertae sedis</taxon>
        <taxon>Tilletiopsis</taxon>
    </lineage>
</organism>
<evidence type="ECO:0000313" key="2">
    <source>
        <dbReference type="EMBL" id="PWN97973.1"/>
    </source>
</evidence>
<feature type="compositionally biased region" description="Low complexity" evidence="1">
    <location>
        <begin position="293"/>
        <end position="310"/>
    </location>
</feature>
<protein>
    <submittedName>
        <fullName evidence="2">Uncharacterized protein</fullName>
    </submittedName>
</protein>
<dbReference type="EMBL" id="KZ819293">
    <property type="protein sequence ID" value="PWN97973.1"/>
    <property type="molecule type" value="Genomic_DNA"/>
</dbReference>
<proteinExistence type="predicted"/>
<dbReference type="Proteomes" id="UP000245946">
    <property type="component" value="Unassembled WGS sequence"/>
</dbReference>
<feature type="compositionally biased region" description="Low complexity" evidence="1">
    <location>
        <begin position="385"/>
        <end position="441"/>
    </location>
</feature>
<feature type="region of interest" description="Disordered" evidence="1">
    <location>
        <begin position="262"/>
        <end position="331"/>
    </location>
</feature>
<reference evidence="2 3" key="1">
    <citation type="journal article" date="2018" name="Mol. Biol. Evol.">
        <title>Broad Genomic Sampling Reveals a Smut Pathogenic Ancestry of the Fungal Clade Ustilaginomycotina.</title>
        <authorList>
            <person name="Kijpornyongpan T."/>
            <person name="Mondo S.J."/>
            <person name="Barry K."/>
            <person name="Sandor L."/>
            <person name="Lee J."/>
            <person name="Lipzen A."/>
            <person name="Pangilinan J."/>
            <person name="LaButti K."/>
            <person name="Hainaut M."/>
            <person name="Henrissat B."/>
            <person name="Grigoriev I.V."/>
            <person name="Spatafora J.W."/>
            <person name="Aime M.C."/>
        </authorList>
    </citation>
    <scope>NUCLEOTIDE SEQUENCE [LARGE SCALE GENOMIC DNA]</scope>
    <source>
        <strain evidence="2 3">MCA 4186</strain>
    </source>
</reference>
<keyword evidence="3" id="KW-1185">Reference proteome</keyword>
<sequence length="502" mass="52926">MPLRRFRTSPRGRHIAAYEAPLEYRHVPSADVDDDISLPPTSSDSASASKLSFDSLSSLDSATEHALSSDFVPLYYVSSERLAMEVADAKLVASLAALQHAAFPSDPFESDAWYLARLRAAVATVSAAHLLAAPPRARFAPAIRRKAVPKLHDHVDAVSTEPAALPEAALVALPPSPTPRLGRKRSNALTLSDSEMHVLAADAPLDVSSADEALSPLYLAQHIDARCSRTKRLSTRFGRRRAASSVPPPLPTLALDALAADSPVTPTRASSIPATTPTSRDARPAVQPRSRLRPVLLLSSPPGSLSPSSSSDEERAAQQQQQQQPLALDEPTPRLHASFLQSLEAALKTPRPVAALEGWDAVYAQLQLSPASSFTVGKGHRRSESASSAATQYSTSSAATDYSTSSGDECPSLAASSSSEGYDSDSSATTFASAASADTSSPIVLSEPHLKQAASGKESSGRAPSTYRPNSRPMQRLLSKGSCHDLGDAAARLALGRTFSSD</sequence>
<evidence type="ECO:0000313" key="3">
    <source>
        <dbReference type="Proteomes" id="UP000245946"/>
    </source>
</evidence>
<name>A0A316ZCL1_9BASI</name>
<evidence type="ECO:0000256" key="1">
    <source>
        <dbReference type="SAM" id="MobiDB-lite"/>
    </source>
</evidence>
<dbReference type="AlphaFoldDB" id="A0A316ZCL1"/>
<accession>A0A316ZCL1</accession>
<feature type="compositionally biased region" description="Polar residues" evidence="1">
    <location>
        <begin position="264"/>
        <end position="279"/>
    </location>
</feature>